<dbReference type="RefSeq" id="XP_001732841.1">
    <property type="nucleotide sequence ID" value="XM_001732789.1"/>
</dbReference>
<reference evidence="4 5" key="1">
    <citation type="journal article" date="2007" name="Proc. Natl. Acad. Sci. U.S.A.">
        <title>Dandruff-associated Malassezia genomes reveal convergent and divergent virulence traits shared with plant and human fungal pathogens.</title>
        <authorList>
            <person name="Xu J."/>
            <person name="Saunders C.W."/>
            <person name="Hu P."/>
            <person name="Grant R.A."/>
            <person name="Boekhout T."/>
            <person name="Kuramae E.E."/>
            <person name="Kronstad J.W."/>
            <person name="Deangelis Y.M."/>
            <person name="Reeder N.L."/>
            <person name="Johnstone K.R."/>
            <person name="Leland M."/>
            <person name="Fieno A.M."/>
            <person name="Begley W.M."/>
            <person name="Sun Y."/>
            <person name="Lacey M.P."/>
            <person name="Chaudhary T."/>
            <person name="Keough T."/>
            <person name="Chu L."/>
            <person name="Sears R."/>
            <person name="Yuan B."/>
            <person name="Dawson T.L.Jr."/>
        </authorList>
    </citation>
    <scope>NUCLEOTIDE SEQUENCE [LARGE SCALE GENOMIC DNA]</scope>
    <source>
        <strain evidence="5">ATCC MYA-4612 / CBS 7966</strain>
    </source>
</reference>
<dbReference type="GeneID" id="5857147"/>
<feature type="region of interest" description="Disordered" evidence="1">
    <location>
        <begin position="160"/>
        <end position="198"/>
    </location>
</feature>
<gene>
    <name evidence="4" type="ORF">MGL_0616</name>
</gene>
<evidence type="ECO:0000313" key="4">
    <source>
        <dbReference type="EMBL" id="EDP45627.1"/>
    </source>
</evidence>
<accession>A8PR66</accession>
<keyword evidence="5" id="KW-1185">Reference proteome</keyword>
<feature type="region of interest" description="Disordered" evidence="1">
    <location>
        <begin position="234"/>
        <end position="270"/>
    </location>
</feature>
<proteinExistence type="predicted"/>
<keyword evidence="2" id="KW-0732">Signal</keyword>
<feature type="compositionally biased region" description="Polar residues" evidence="1">
    <location>
        <begin position="234"/>
        <end position="258"/>
    </location>
</feature>
<sequence>MAAVHCREVQLQLLIVAWLLPHVPKVPSTHAQYDASSYSKRRKHSKPKSWHAPRIPFADVAMERLPTTNEPKELSIEMTYDSLRALYEALADQLCLLQFSATLTPCAWVFGSGARVKTLQDERDEAQWFCADVFGSTYASSLPKEYEILRFKCFGPGLTETTPTRRRRMERTSSAPLASMPVEPSPARESTSVSGSVHENHPILDAERSSQRRLLTTLRSTNEVHMSRRLVRTHSYTPQSTTLHSPMSTPTAAAPSTSMRHHKRKAPANRWASVPAKTLVMETPRHVRQRTVSFPSVAGGLLDKTQHDRAINESNANTHANDVDDEDDSPPPSPSTARITTRTSSVPDLISRPPTPDSDSDVDLLIPETQKAARKRDPLALFY</sequence>
<feature type="compositionally biased region" description="Polar residues" evidence="1">
    <location>
        <begin position="188"/>
        <end position="197"/>
    </location>
</feature>
<evidence type="ECO:0000259" key="3">
    <source>
        <dbReference type="Pfam" id="PF08639"/>
    </source>
</evidence>
<comment type="caution">
    <text evidence="4">The sequence shown here is derived from an EMBL/GenBank/DDBJ whole genome shotgun (WGS) entry which is preliminary data.</text>
</comment>
<protein>
    <recommendedName>
        <fullName evidence="3">DNA replication regulator Sld3 C-terminal domain-containing protein</fullName>
    </recommendedName>
</protein>
<dbReference type="OrthoDB" id="3003917at2759"/>
<feature type="signal peptide" evidence="2">
    <location>
        <begin position="1"/>
        <end position="31"/>
    </location>
</feature>
<evidence type="ECO:0000256" key="2">
    <source>
        <dbReference type="SAM" id="SignalP"/>
    </source>
</evidence>
<feature type="domain" description="DNA replication regulator Sld3 C-terminal" evidence="3">
    <location>
        <begin position="4"/>
        <end position="299"/>
    </location>
</feature>
<feature type="compositionally biased region" description="Polar residues" evidence="1">
    <location>
        <begin position="336"/>
        <end position="346"/>
    </location>
</feature>
<evidence type="ECO:0000313" key="5">
    <source>
        <dbReference type="Proteomes" id="UP000008837"/>
    </source>
</evidence>
<feature type="chain" id="PRO_5002727915" description="DNA replication regulator Sld3 C-terminal domain-containing protein" evidence="2">
    <location>
        <begin position="32"/>
        <end position="383"/>
    </location>
</feature>
<dbReference type="OMA" id="RDEAQWF"/>
<dbReference type="VEuPathDB" id="FungiDB:MGL_0616"/>
<dbReference type="Proteomes" id="UP000008837">
    <property type="component" value="Unassembled WGS sequence"/>
</dbReference>
<dbReference type="AlphaFoldDB" id="A8PR66"/>
<organism evidence="4 5">
    <name type="scientific">Malassezia globosa (strain ATCC MYA-4612 / CBS 7966)</name>
    <name type="common">Dandruff-associated fungus</name>
    <dbReference type="NCBI Taxonomy" id="425265"/>
    <lineage>
        <taxon>Eukaryota</taxon>
        <taxon>Fungi</taxon>
        <taxon>Dikarya</taxon>
        <taxon>Basidiomycota</taxon>
        <taxon>Ustilaginomycotina</taxon>
        <taxon>Malasseziomycetes</taxon>
        <taxon>Malasseziales</taxon>
        <taxon>Malasseziaceae</taxon>
        <taxon>Malassezia</taxon>
    </lineage>
</organism>
<dbReference type="Pfam" id="PF08639">
    <property type="entry name" value="Sld3_STD"/>
    <property type="match status" value="1"/>
</dbReference>
<dbReference type="KEGG" id="mgl:MGL_0616"/>
<dbReference type="EMBL" id="AAYY01000001">
    <property type="protein sequence ID" value="EDP45627.1"/>
    <property type="molecule type" value="Genomic_DNA"/>
</dbReference>
<evidence type="ECO:0000256" key="1">
    <source>
        <dbReference type="SAM" id="MobiDB-lite"/>
    </source>
</evidence>
<feature type="region of interest" description="Disordered" evidence="1">
    <location>
        <begin position="315"/>
        <end position="383"/>
    </location>
</feature>
<dbReference type="InterPro" id="IPR013948">
    <property type="entry name" value="DNA_replication_reg_Sld3_C"/>
</dbReference>
<name>A8PR66_MALGO</name>
<dbReference type="InParanoid" id="A8PR66"/>